<feature type="domain" description="NfeD1b N-terminal" evidence="9">
    <location>
        <begin position="21"/>
        <end position="209"/>
    </location>
</feature>
<comment type="caution">
    <text evidence="10">The sequence shown here is derived from an EMBL/GenBank/DDBJ whole genome shotgun (WGS) entry which is preliminary data.</text>
</comment>
<dbReference type="InterPro" id="IPR002810">
    <property type="entry name" value="NfeD-like_C"/>
</dbReference>
<evidence type="ECO:0000256" key="2">
    <source>
        <dbReference type="ARBA" id="ARBA00022692"/>
    </source>
</evidence>
<name>A0A150TJN3_SORCE</name>
<dbReference type="AlphaFoldDB" id="A0A150TJN3"/>
<dbReference type="InterPro" id="IPR052165">
    <property type="entry name" value="Membrane_assoc_protease"/>
</dbReference>
<feature type="transmembrane region" description="Helical" evidence="5">
    <location>
        <begin position="221"/>
        <end position="241"/>
    </location>
</feature>
<sequence length="443" mass="44612">MLALAAVLLAWPARAAAAPVVHVAPIQGEIDAGLSAFVKRAIAGAEAAGASALILPTNTLGGRVDAAIVIRDALLATPLRTVVFVDPRAISAGALIALAAEEIVMAEGATLGAAAPVRAGPEGAEPAGEKATSYVRKEFRATAERRGRPPELAEAMVDEDVAVEGVVDPGKLLTLTTAEALSLGVADARADGIDAVLARLGLEGAEIHAASPSWAERALRFLTMPAVSSLLLSLGMMGVLLELRTPGFGIPGLVGAACLVLFFWAQWLLALVGWEEIALAAAGVLLLGLEVFVIPGFGIAGVLGAIALLAGLSMSLVGAGVTLERALEAVAQVALSIALALAGALVALRFLPRLPFGRRLVLATSVGADVAAGPGAPGSRPLPGERGVAASTLRPAGIARIGGARVDVVSEAEYIAAGETIEVIRVEGNRVVVRRLAAGGEGG</sequence>
<dbReference type="PANTHER" id="PTHR33507:SF3">
    <property type="entry name" value="INNER MEMBRANE PROTEIN YBBJ"/>
    <property type="match status" value="1"/>
</dbReference>
<feature type="transmembrane region" description="Helical" evidence="5">
    <location>
        <begin position="248"/>
        <end position="271"/>
    </location>
</feature>
<evidence type="ECO:0000259" key="8">
    <source>
        <dbReference type="Pfam" id="PF24961"/>
    </source>
</evidence>
<gene>
    <name evidence="10" type="ORF">BE21_44430</name>
</gene>
<dbReference type="InterPro" id="IPR056738">
    <property type="entry name" value="NfeD1b_N"/>
</dbReference>
<keyword evidence="2 5" id="KW-0812">Transmembrane</keyword>
<dbReference type="Pfam" id="PF25145">
    <property type="entry name" value="NfeD1b_N"/>
    <property type="match status" value="1"/>
</dbReference>
<dbReference type="Gene3D" id="2.40.50.140">
    <property type="entry name" value="Nucleic acid-binding proteins"/>
    <property type="match status" value="1"/>
</dbReference>
<feature type="transmembrane region" description="Helical" evidence="5">
    <location>
        <begin position="302"/>
        <end position="323"/>
    </location>
</feature>
<dbReference type="InterPro" id="IPR029045">
    <property type="entry name" value="ClpP/crotonase-like_dom_sf"/>
</dbReference>
<evidence type="ECO:0000313" key="10">
    <source>
        <dbReference type="EMBL" id="KYG04856.1"/>
    </source>
</evidence>
<dbReference type="Pfam" id="PF01957">
    <property type="entry name" value="NfeD"/>
    <property type="match status" value="1"/>
</dbReference>
<dbReference type="SUPFAM" id="SSF52096">
    <property type="entry name" value="ClpP/crotonase"/>
    <property type="match status" value="1"/>
</dbReference>
<dbReference type="Proteomes" id="UP000075502">
    <property type="component" value="Unassembled WGS sequence"/>
</dbReference>
<evidence type="ECO:0000256" key="4">
    <source>
        <dbReference type="ARBA" id="ARBA00023136"/>
    </source>
</evidence>
<evidence type="ECO:0000256" key="6">
    <source>
        <dbReference type="SAM" id="SignalP"/>
    </source>
</evidence>
<feature type="transmembrane region" description="Helical" evidence="5">
    <location>
        <begin position="277"/>
        <end position="295"/>
    </location>
</feature>
<feature type="domain" description="NfeD integral membrane" evidence="8">
    <location>
        <begin position="227"/>
        <end position="347"/>
    </location>
</feature>
<dbReference type="PANTHER" id="PTHR33507">
    <property type="entry name" value="INNER MEMBRANE PROTEIN YBBJ"/>
    <property type="match status" value="1"/>
</dbReference>
<evidence type="ECO:0000313" key="11">
    <source>
        <dbReference type="Proteomes" id="UP000075502"/>
    </source>
</evidence>
<dbReference type="Pfam" id="PF24961">
    <property type="entry name" value="NfeD_membrane"/>
    <property type="match status" value="1"/>
</dbReference>
<feature type="domain" description="NfeD-like C-terminal" evidence="7">
    <location>
        <begin position="382"/>
        <end position="435"/>
    </location>
</feature>
<dbReference type="Gene3D" id="3.90.226.10">
    <property type="entry name" value="2-enoyl-CoA Hydratase, Chain A, domain 1"/>
    <property type="match status" value="1"/>
</dbReference>
<dbReference type="InterPro" id="IPR056739">
    <property type="entry name" value="NfeD_membrane"/>
</dbReference>
<protein>
    <submittedName>
        <fullName evidence="10">Uncharacterized protein</fullName>
    </submittedName>
</protein>
<feature type="signal peptide" evidence="6">
    <location>
        <begin position="1"/>
        <end position="17"/>
    </location>
</feature>
<dbReference type="SUPFAM" id="SSF141322">
    <property type="entry name" value="NfeD domain-like"/>
    <property type="match status" value="1"/>
</dbReference>
<comment type="subcellular location">
    <subcellularLocation>
        <location evidence="1">Membrane</location>
        <topology evidence="1">Multi-pass membrane protein</topology>
    </subcellularLocation>
</comment>
<evidence type="ECO:0000256" key="1">
    <source>
        <dbReference type="ARBA" id="ARBA00004141"/>
    </source>
</evidence>
<evidence type="ECO:0000259" key="7">
    <source>
        <dbReference type="Pfam" id="PF01957"/>
    </source>
</evidence>
<feature type="transmembrane region" description="Helical" evidence="5">
    <location>
        <begin position="329"/>
        <end position="351"/>
    </location>
</feature>
<accession>A0A150TJN3</accession>
<evidence type="ECO:0000256" key="3">
    <source>
        <dbReference type="ARBA" id="ARBA00022989"/>
    </source>
</evidence>
<evidence type="ECO:0000259" key="9">
    <source>
        <dbReference type="Pfam" id="PF25145"/>
    </source>
</evidence>
<dbReference type="GO" id="GO:0005886">
    <property type="term" value="C:plasma membrane"/>
    <property type="evidence" value="ECO:0007669"/>
    <property type="project" value="TreeGrafter"/>
</dbReference>
<dbReference type="EMBL" id="JEME01002257">
    <property type="protein sequence ID" value="KYG04856.1"/>
    <property type="molecule type" value="Genomic_DNA"/>
</dbReference>
<organism evidence="10 11">
    <name type="scientific">Sorangium cellulosum</name>
    <name type="common">Polyangium cellulosum</name>
    <dbReference type="NCBI Taxonomy" id="56"/>
    <lineage>
        <taxon>Bacteria</taxon>
        <taxon>Pseudomonadati</taxon>
        <taxon>Myxococcota</taxon>
        <taxon>Polyangia</taxon>
        <taxon>Polyangiales</taxon>
        <taxon>Polyangiaceae</taxon>
        <taxon>Sorangium</taxon>
    </lineage>
</organism>
<evidence type="ECO:0000256" key="5">
    <source>
        <dbReference type="SAM" id="Phobius"/>
    </source>
</evidence>
<dbReference type="CDD" id="cd07021">
    <property type="entry name" value="Clp_protease_NfeD_like"/>
    <property type="match status" value="1"/>
</dbReference>
<proteinExistence type="predicted"/>
<keyword evidence="4 5" id="KW-0472">Membrane</keyword>
<keyword evidence="3 5" id="KW-1133">Transmembrane helix</keyword>
<reference evidence="10 11" key="1">
    <citation type="submission" date="2014-02" db="EMBL/GenBank/DDBJ databases">
        <title>The small core and large imbalanced accessory genome model reveals a collaborative survival strategy of Sorangium cellulosum strains in nature.</title>
        <authorList>
            <person name="Han K."/>
            <person name="Peng R."/>
            <person name="Blom J."/>
            <person name="Li Y.-Z."/>
        </authorList>
    </citation>
    <scope>NUCLEOTIDE SEQUENCE [LARGE SCALE GENOMIC DNA]</scope>
    <source>
        <strain evidence="10 11">So0007-03</strain>
    </source>
</reference>
<feature type="chain" id="PRO_5007569868" evidence="6">
    <location>
        <begin position="18"/>
        <end position="443"/>
    </location>
</feature>
<dbReference type="InterPro" id="IPR012340">
    <property type="entry name" value="NA-bd_OB-fold"/>
</dbReference>
<keyword evidence="6" id="KW-0732">Signal</keyword>